<dbReference type="InParanoid" id="A0A059B9I0"/>
<dbReference type="PANTHER" id="PTHR33463:SF203">
    <property type="entry name" value="AAA+ ATPASE DOMAIN-CONTAINING PROTEIN"/>
    <property type="match status" value="1"/>
</dbReference>
<dbReference type="SUPFAM" id="SSF52058">
    <property type="entry name" value="L domain-like"/>
    <property type="match status" value="1"/>
</dbReference>
<feature type="domain" description="Disease resistance protein At4g27190-like leucine-rich repeats" evidence="2">
    <location>
        <begin position="338"/>
        <end position="427"/>
    </location>
</feature>
<dbReference type="PANTHER" id="PTHR33463">
    <property type="entry name" value="NB-ARC DOMAIN-CONTAINING PROTEIN-RELATED"/>
    <property type="match status" value="1"/>
</dbReference>
<evidence type="ECO:0000313" key="3">
    <source>
        <dbReference type="EMBL" id="KCW62778.1"/>
    </source>
</evidence>
<dbReference type="EMBL" id="KK198759">
    <property type="protein sequence ID" value="KCW62778.1"/>
    <property type="molecule type" value="Genomic_DNA"/>
</dbReference>
<protein>
    <recommendedName>
        <fullName evidence="2">Disease resistance protein At4g27190-like leucine-rich repeats domain-containing protein</fullName>
    </recommendedName>
</protein>
<dbReference type="AlphaFoldDB" id="A0A059B9I0"/>
<dbReference type="InterPro" id="IPR057135">
    <property type="entry name" value="At4g27190-like_LRR"/>
</dbReference>
<dbReference type="OMA" id="WELNELT"/>
<dbReference type="Gene3D" id="3.80.10.10">
    <property type="entry name" value="Ribonuclease Inhibitor"/>
    <property type="match status" value="1"/>
</dbReference>
<dbReference type="Gramene" id="KCW62778">
    <property type="protein sequence ID" value="KCW62778"/>
    <property type="gene ID" value="EUGRSUZ_G00360"/>
</dbReference>
<sequence>MEEARDRMSSLVRTLKASSLLLKDDEDVDGFKIHDLVRGFIASVASRDDPFLVLKDNDKLVTELLKDKLKSYTAVCFPHVDMKELPEELDCPEMRIFLLFTNNQSLKVPDSYFNSMKKLMVLHLSQVSLTRSPLPFQFLKNLHTLCLDGCSLEDVAMIGKLKGLHILSFVNSKIQRLPKEIGQLVELRLLDLNHCSQLKIIEPGVLGSLIKLEELYMEDSFDQWNAEGQTPPTNASLIELNNMKNLCTLHLYILDPSVLSEDLNIMKLTKYKIRIGDVRLWRNGSNGIDQSICALSQEGFPKLKHLHVKNSPSIHYVLQSPSHTNFKTLESLILDNLINLEKICNNHISTESFNALKVVRVESCNEMVVLFPLSLLRKLPQLEKVQTVNCRLMREIVEVDDCGKIELRNLHALELCGLPNMRNFLTTETAPSSSTSNNQVGTQVAFFNGQQVTF</sequence>
<reference evidence="3" key="1">
    <citation type="submission" date="2013-07" db="EMBL/GenBank/DDBJ databases">
        <title>The genome of Eucalyptus grandis.</title>
        <authorList>
            <person name="Schmutz J."/>
            <person name="Hayes R."/>
            <person name="Myburg A."/>
            <person name="Tuskan G."/>
            <person name="Grattapaglia D."/>
            <person name="Rokhsar D.S."/>
        </authorList>
    </citation>
    <scope>NUCLEOTIDE SEQUENCE</scope>
    <source>
        <tissue evidence="3">Leaf extractions</tissue>
    </source>
</reference>
<keyword evidence="1" id="KW-0611">Plant defense</keyword>
<dbReference type="InterPro" id="IPR050905">
    <property type="entry name" value="Plant_NBS-LRR"/>
</dbReference>
<evidence type="ECO:0000256" key="1">
    <source>
        <dbReference type="ARBA" id="ARBA00022821"/>
    </source>
</evidence>
<name>A0A059B9I0_EUCGR</name>
<accession>A0A059B9I0</accession>
<organism evidence="3">
    <name type="scientific">Eucalyptus grandis</name>
    <name type="common">Flooded gum</name>
    <dbReference type="NCBI Taxonomy" id="71139"/>
    <lineage>
        <taxon>Eukaryota</taxon>
        <taxon>Viridiplantae</taxon>
        <taxon>Streptophyta</taxon>
        <taxon>Embryophyta</taxon>
        <taxon>Tracheophyta</taxon>
        <taxon>Spermatophyta</taxon>
        <taxon>Magnoliopsida</taxon>
        <taxon>eudicotyledons</taxon>
        <taxon>Gunneridae</taxon>
        <taxon>Pentapetalae</taxon>
        <taxon>rosids</taxon>
        <taxon>malvids</taxon>
        <taxon>Myrtales</taxon>
        <taxon>Myrtaceae</taxon>
        <taxon>Myrtoideae</taxon>
        <taxon>Eucalypteae</taxon>
        <taxon>Eucalyptus</taxon>
    </lineage>
</organism>
<gene>
    <name evidence="3" type="ORF">EUGRSUZ_G00360</name>
</gene>
<dbReference type="InterPro" id="IPR032675">
    <property type="entry name" value="LRR_dom_sf"/>
</dbReference>
<dbReference type="Pfam" id="PF23247">
    <property type="entry name" value="LRR_RPS2"/>
    <property type="match status" value="1"/>
</dbReference>
<evidence type="ECO:0000259" key="2">
    <source>
        <dbReference type="Pfam" id="PF23247"/>
    </source>
</evidence>
<proteinExistence type="predicted"/>